<dbReference type="PRINTS" id="PR00970">
    <property type="entry name" value="RIBTRNSFRASE"/>
</dbReference>
<dbReference type="GO" id="GO:0005615">
    <property type="term" value="C:extracellular space"/>
    <property type="evidence" value="ECO:0007669"/>
    <property type="project" value="UniProtKB-ARBA"/>
</dbReference>
<dbReference type="PROSITE" id="PS01291">
    <property type="entry name" value="ART"/>
    <property type="match status" value="1"/>
</dbReference>
<dbReference type="SUPFAM" id="SSF56399">
    <property type="entry name" value="ADP-ribosylation"/>
    <property type="match status" value="1"/>
</dbReference>
<keyword evidence="6 14" id="KW-0808">Transferase</keyword>
<comment type="similarity">
    <text evidence="2 14">Belongs to the Arg-specific ADP-ribosyltransferase family.</text>
</comment>
<dbReference type="InterPro" id="IPR000768">
    <property type="entry name" value="ART"/>
</dbReference>
<dbReference type="GO" id="GO:0046677">
    <property type="term" value="P:response to antibiotic"/>
    <property type="evidence" value="ECO:0007669"/>
    <property type="project" value="UniProtKB-ARBA"/>
</dbReference>
<evidence type="ECO:0000256" key="5">
    <source>
        <dbReference type="ARBA" id="ARBA00022676"/>
    </source>
</evidence>
<dbReference type="FunFam" id="3.90.176.10:FF:000001">
    <property type="entry name" value="NAD(P)(+)--arginine ADP-ribosyltransferase"/>
    <property type="match status" value="1"/>
</dbReference>
<dbReference type="EC" id="2.4.2.31" evidence="14"/>
<evidence type="ECO:0000313" key="16">
    <source>
        <dbReference type="Proteomes" id="UP000532545"/>
    </source>
</evidence>
<comment type="caution">
    <text evidence="15">The sequence shown here is derived from an EMBL/GenBank/DDBJ whole genome shotgun (WGS) entry which is preliminary data.</text>
</comment>
<keyword evidence="8 14" id="KW-0732">Signal</keyword>
<dbReference type="AlphaFoldDB" id="A0A7L1LSG1"/>
<evidence type="ECO:0000313" key="15">
    <source>
        <dbReference type="EMBL" id="NXN78004.1"/>
    </source>
</evidence>
<evidence type="ECO:0000256" key="1">
    <source>
        <dbReference type="ARBA" id="ARBA00004613"/>
    </source>
</evidence>
<keyword evidence="7" id="KW-0548">Nucleotidyltransferase</keyword>
<reference evidence="15 16" key="1">
    <citation type="submission" date="2019-09" db="EMBL/GenBank/DDBJ databases">
        <title>Bird 10,000 Genomes (B10K) Project - Family phase.</title>
        <authorList>
            <person name="Zhang G."/>
        </authorList>
    </citation>
    <scope>NUCLEOTIDE SEQUENCE [LARGE SCALE GENOMIC DNA]</scope>
    <source>
        <strain evidence="15">B10K-DU-002-23</strain>
        <tissue evidence="15">Muscle</tissue>
    </source>
</reference>
<sequence length="265" mass="29645">WTLCSMASLAHTLALLAMAVASAAIEVLPLDMARNSFDDQYLNCGPAMTKVLSELTSSDFLNNDKFAKAWENATAEVQNRETPVSPLSQEQAIAIMVYTMSETSVYKDFNDAVREAGSSSGKYQKEFHFKSLHFLLTSALQKLRRPSECQNVFRGVSRYRYEVEPGSTVRFGQFASSTLNKSVAQEYGKATMFQVYTCHGADIQKFSKYPEEEEVLIPPFETFNVTDVTEEGSTMIIELRSTGNFSNYNCEWLRGDILGTTWGDG</sequence>
<evidence type="ECO:0000256" key="14">
    <source>
        <dbReference type="RuleBase" id="RU361228"/>
    </source>
</evidence>
<dbReference type="InterPro" id="IPR050999">
    <property type="entry name" value="ADP-ribosyltransferase_ARG"/>
</dbReference>
<feature type="non-terminal residue" evidence="15">
    <location>
        <position position="1"/>
    </location>
</feature>
<feature type="signal peptide" evidence="14">
    <location>
        <begin position="1"/>
        <end position="24"/>
    </location>
</feature>
<comment type="catalytic activity">
    <reaction evidence="13 14">
        <text>L-arginyl-[protein] + NAD(+) = N(omega)-(ADP-D-ribosyl)-L-arginyl-[protein] + nicotinamide + H(+)</text>
        <dbReference type="Rhea" id="RHEA:19149"/>
        <dbReference type="Rhea" id="RHEA-COMP:10532"/>
        <dbReference type="Rhea" id="RHEA-COMP:15087"/>
        <dbReference type="ChEBI" id="CHEBI:15378"/>
        <dbReference type="ChEBI" id="CHEBI:17154"/>
        <dbReference type="ChEBI" id="CHEBI:29965"/>
        <dbReference type="ChEBI" id="CHEBI:57540"/>
        <dbReference type="ChEBI" id="CHEBI:142554"/>
        <dbReference type="EC" id="2.4.2.31"/>
    </reaction>
</comment>
<feature type="non-terminal residue" evidence="15">
    <location>
        <position position="265"/>
    </location>
</feature>
<dbReference type="GO" id="GO:0106274">
    <property type="term" value="F:NAD+-protein-arginine ADP-ribosyltransferase activity"/>
    <property type="evidence" value="ECO:0007669"/>
    <property type="project" value="UniProtKB-EC"/>
</dbReference>
<protein>
    <recommendedName>
        <fullName evidence="14">NAD(P)(+)--arginine ADP-ribosyltransferase</fullName>
        <ecNumber evidence="14">2.4.2.31</ecNumber>
    </recommendedName>
    <alternativeName>
        <fullName evidence="14">Mono(ADP-ribosyl)transferase</fullName>
    </alternativeName>
</protein>
<dbReference type="GO" id="GO:0016779">
    <property type="term" value="F:nucleotidyltransferase activity"/>
    <property type="evidence" value="ECO:0007669"/>
    <property type="project" value="UniProtKB-KW"/>
</dbReference>
<evidence type="ECO:0000256" key="2">
    <source>
        <dbReference type="ARBA" id="ARBA00009558"/>
    </source>
</evidence>
<evidence type="ECO:0000256" key="4">
    <source>
        <dbReference type="ARBA" id="ARBA00022656"/>
    </source>
</evidence>
<keyword evidence="5 14" id="KW-0328">Glycosyltransferase</keyword>
<dbReference type="GO" id="GO:0003950">
    <property type="term" value="F:NAD+ poly-ADP-ribosyltransferase activity"/>
    <property type="evidence" value="ECO:0007669"/>
    <property type="project" value="TreeGrafter"/>
</dbReference>
<comment type="subcellular location">
    <subcellularLocation>
        <location evidence="1">Secreted</location>
    </subcellularLocation>
</comment>
<gene>
    <name evidence="15" type="primary">Nrt2</name>
    <name evidence="15" type="ORF">BOMGAR_R12969</name>
</gene>
<evidence type="ECO:0000256" key="13">
    <source>
        <dbReference type="ARBA" id="ARBA00047597"/>
    </source>
</evidence>
<dbReference type="Pfam" id="PF01129">
    <property type="entry name" value="ART"/>
    <property type="match status" value="1"/>
</dbReference>
<evidence type="ECO:0000256" key="8">
    <source>
        <dbReference type="ARBA" id="ARBA00022729"/>
    </source>
</evidence>
<evidence type="ECO:0000256" key="7">
    <source>
        <dbReference type="ARBA" id="ARBA00022695"/>
    </source>
</evidence>
<evidence type="ECO:0000256" key="12">
    <source>
        <dbReference type="ARBA" id="ARBA00023157"/>
    </source>
</evidence>
<dbReference type="PANTHER" id="PTHR10339:SF25">
    <property type="entry name" value="SECRETED EXOENZYME S"/>
    <property type="match status" value="1"/>
</dbReference>
<keyword evidence="3" id="KW-0964">Secreted</keyword>
<evidence type="ECO:0000256" key="3">
    <source>
        <dbReference type="ARBA" id="ARBA00022525"/>
    </source>
</evidence>
<feature type="chain" id="PRO_5029948164" description="NAD(P)(+)--arginine ADP-ribosyltransferase" evidence="14">
    <location>
        <begin position="25"/>
        <end position="265"/>
    </location>
</feature>
<keyword evidence="9 14" id="KW-0521">NADP</keyword>
<keyword evidence="10" id="KW-0843">Virulence</keyword>
<dbReference type="Gene3D" id="3.90.176.10">
    <property type="entry name" value="Toxin ADP-ribosyltransferase, Chain A, domain 1"/>
    <property type="match status" value="1"/>
</dbReference>
<keyword evidence="16" id="KW-1185">Reference proteome</keyword>
<evidence type="ECO:0000256" key="10">
    <source>
        <dbReference type="ARBA" id="ARBA00023026"/>
    </source>
</evidence>
<dbReference type="PANTHER" id="PTHR10339">
    <property type="entry name" value="ADP-RIBOSYLTRANSFERASE"/>
    <property type="match status" value="1"/>
</dbReference>
<dbReference type="Proteomes" id="UP000532545">
    <property type="component" value="Unassembled WGS sequence"/>
</dbReference>
<dbReference type="PROSITE" id="PS51996">
    <property type="entry name" value="TR_MART"/>
    <property type="match status" value="1"/>
</dbReference>
<dbReference type="EMBL" id="VXBU01001482">
    <property type="protein sequence ID" value="NXN78004.1"/>
    <property type="molecule type" value="Genomic_DNA"/>
</dbReference>
<evidence type="ECO:0000256" key="9">
    <source>
        <dbReference type="ARBA" id="ARBA00022857"/>
    </source>
</evidence>
<evidence type="ECO:0000256" key="6">
    <source>
        <dbReference type="ARBA" id="ARBA00022679"/>
    </source>
</evidence>
<accession>A0A7L1LSG1</accession>
<dbReference type="GO" id="GO:0090729">
    <property type="term" value="F:toxin activity"/>
    <property type="evidence" value="ECO:0007669"/>
    <property type="project" value="UniProtKB-KW"/>
</dbReference>
<dbReference type="OrthoDB" id="423533at2759"/>
<dbReference type="GO" id="GO:0044194">
    <property type="term" value="C:cytolytic granule"/>
    <property type="evidence" value="ECO:0007669"/>
    <property type="project" value="UniProtKB-ARBA"/>
</dbReference>
<organism evidence="15 16">
    <name type="scientific">Bombycilla garrulus</name>
    <name type="common">Bohemian waxwing</name>
    <name type="synonym">Lanius garrulus</name>
    <dbReference type="NCBI Taxonomy" id="125297"/>
    <lineage>
        <taxon>Eukaryota</taxon>
        <taxon>Metazoa</taxon>
        <taxon>Chordata</taxon>
        <taxon>Craniata</taxon>
        <taxon>Vertebrata</taxon>
        <taxon>Euteleostomi</taxon>
        <taxon>Archelosauria</taxon>
        <taxon>Archosauria</taxon>
        <taxon>Dinosauria</taxon>
        <taxon>Saurischia</taxon>
        <taxon>Theropoda</taxon>
        <taxon>Coelurosauria</taxon>
        <taxon>Aves</taxon>
        <taxon>Neognathae</taxon>
        <taxon>Neoaves</taxon>
        <taxon>Telluraves</taxon>
        <taxon>Australaves</taxon>
        <taxon>Passeriformes</taxon>
        <taxon>Bombycillidae</taxon>
        <taxon>Bombycilla</taxon>
    </lineage>
</organism>
<evidence type="ECO:0000256" key="11">
    <source>
        <dbReference type="ARBA" id="ARBA00023027"/>
    </source>
</evidence>
<keyword evidence="4" id="KW-0800">Toxin</keyword>
<proteinExistence type="inferred from homology"/>
<name>A0A7L1LSG1_BOMGA</name>
<keyword evidence="12" id="KW-1015">Disulfide bond</keyword>
<keyword evidence="11 14" id="KW-0520">NAD</keyword>